<gene>
    <name evidence="1" type="ORF">ACFSYC_09745</name>
</gene>
<keyword evidence="2" id="KW-1185">Reference proteome</keyword>
<accession>A0ABW5XPQ7</accession>
<dbReference type="PANTHER" id="PTHR23416:SF78">
    <property type="entry name" value="LIPOPOLYSACCHARIDE BIOSYNTHESIS O-ACETYL TRANSFERASE WBBJ-RELATED"/>
    <property type="match status" value="1"/>
</dbReference>
<dbReference type="SUPFAM" id="SSF51161">
    <property type="entry name" value="Trimeric LpxA-like enzymes"/>
    <property type="match status" value="1"/>
</dbReference>
<sequence>MIEKLIRKLKNDPDYKLESSHSNRDLFVIAGDRFCQLIRGLFLKPCLKRSAGFVFAGSNIKVKHGYKISAGKNLILDDNVSINALSDNGITFGDNVSIARDSIIFCTGVIAHRGIGITIGNRTGIGARAFLGGQGGINIGDDVITGPNLQVFSENHNFADINHNIKDQGVTKQAVSIGNNCWLGGGVTVLAGVTLGDGCVVAAGSVVNQSFPLNSIIAGIPAKLIKSRDAI</sequence>
<dbReference type="EMBL" id="JBHUON010000009">
    <property type="protein sequence ID" value="MFD2864966.1"/>
    <property type="molecule type" value="Genomic_DNA"/>
</dbReference>
<dbReference type="Pfam" id="PF00132">
    <property type="entry name" value="Hexapep"/>
    <property type="match status" value="1"/>
</dbReference>
<organism evidence="1 2">
    <name type="scientific">Mucilaginibacter antarcticus</name>
    <dbReference type="NCBI Taxonomy" id="1855725"/>
    <lineage>
        <taxon>Bacteria</taxon>
        <taxon>Pseudomonadati</taxon>
        <taxon>Bacteroidota</taxon>
        <taxon>Sphingobacteriia</taxon>
        <taxon>Sphingobacteriales</taxon>
        <taxon>Sphingobacteriaceae</taxon>
        <taxon>Mucilaginibacter</taxon>
    </lineage>
</organism>
<dbReference type="CDD" id="cd04647">
    <property type="entry name" value="LbH_MAT_like"/>
    <property type="match status" value="1"/>
</dbReference>
<dbReference type="PANTHER" id="PTHR23416">
    <property type="entry name" value="SIALIC ACID SYNTHASE-RELATED"/>
    <property type="match status" value="1"/>
</dbReference>
<dbReference type="GO" id="GO:0016746">
    <property type="term" value="F:acyltransferase activity"/>
    <property type="evidence" value="ECO:0007669"/>
    <property type="project" value="UniProtKB-KW"/>
</dbReference>
<dbReference type="Proteomes" id="UP001597601">
    <property type="component" value="Unassembled WGS sequence"/>
</dbReference>
<proteinExistence type="predicted"/>
<protein>
    <submittedName>
        <fullName evidence="1">Acyltransferase</fullName>
    </submittedName>
</protein>
<dbReference type="InterPro" id="IPR001451">
    <property type="entry name" value="Hexapep"/>
</dbReference>
<evidence type="ECO:0000313" key="1">
    <source>
        <dbReference type="EMBL" id="MFD2864966.1"/>
    </source>
</evidence>
<dbReference type="RefSeq" id="WP_377126414.1">
    <property type="nucleotide sequence ID" value="NZ_JBHUHN010000001.1"/>
</dbReference>
<evidence type="ECO:0000313" key="2">
    <source>
        <dbReference type="Proteomes" id="UP001597601"/>
    </source>
</evidence>
<name>A0ABW5XPQ7_9SPHI</name>
<keyword evidence="1" id="KW-0808">Transferase</keyword>
<reference evidence="2" key="1">
    <citation type="journal article" date="2019" name="Int. J. Syst. Evol. Microbiol.">
        <title>The Global Catalogue of Microorganisms (GCM) 10K type strain sequencing project: providing services to taxonomists for standard genome sequencing and annotation.</title>
        <authorList>
            <consortium name="The Broad Institute Genomics Platform"/>
            <consortium name="The Broad Institute Genome Sequencing Center for Infectious Disease"/>
            <person name="Wu L."/>
            <person name="Ma J."/>
        </authorList>
    </citation>
    <scope>NUCLEOTIDE SEQUENCE [LARGE SCALE GENOMIC DNA]</scope>
    <source>
        <strain evidence="2">KCTC 52232</strain>
    </source>
</reference>
<dbReference type="Gene3D" id="2.160.10.10">
    <property type="entry name" value="Hexapeptide repeat proteins"/>
    <property type="match status" value="2"/>
</dbReference>
<keyword evidence="1" id="KW-0012">Acyltransferase</keyword>
<dbReference type="InterPro" id="IPR011004">
    <property type="entry name" value="Trimer_LpxA-like_sf"/>
</dbReference>
<dbReference type="Pfam" id="PF14602">
    <property type="entry name" value="Hexapep_2"/>
    <property type="match status" value="1"/>
</dbReference>
<dbReference type="InterPro" id="IPR051159">
    <property type="entry name" value="Hexapeptide_acetyltransf"/>
</dbReference>
<comment type="caution">
    <text evidence="1">The sequence shown here is derived from an EMBL/GenBank/DDBJ whole genome shotgun (WGS) entry which is preliminary data.</text>
</comment>